<dbReference type="EMBL" id="CAJVQC010142835">
    <property type="protein sequence ID" value="CAG8844478.1"/>
    <property type="molecule type" value="Genomic_DNA"/>
</dbReference>
<organism evidence="1 2">
    <name type="scientific">Racocetra persica</name>
    <dbReference type="NCBI Taxonomy" id="160502"/>
    <lineage>
        <taxon>Eukaryota</taxon>
        <taxon>Fungi</taxon>
        <taxon>Fungi incertae sedis</taxon>
        <taxon>Mucoromycota</taxon>
        <taxon>Glomeromycotina</taxon>
        <taxon>Glomeromycetes</taxon>
        <taxon>Diversisporales</taxon>
        <taxon>Gigasporaceae</taxon>
        <taxon>Racocetra</taxon>
    </lineage>
</organism>
<keyword evidence="2" id="KW-1185">Reference proteome</keyword>
<feature type="non-terminal residue" evidence="1">
    <location>
        <position position="1"/>
    </location>
</feature>
<feature type="non-terminal residue" evidence="1">
    <location>
        <position position="102"/>
    </location>
</feature>
<comment type="caution">
    <text evidence="1">The sequence shown here is derived from an EMBL/GenBank/DDBJ whole genome shotgun (WGS) entry which is preliminary data.</text>
</comment>
<gene>
    <name evidence="1" type="ORF">RPERSI_LOCUS33219</name>
</gene>
<accession>A0ACA9SPP2</accession>
<sequence>TFTYLQAVINFRMGIRNNRPLLISAAQRIFAPIWSGQYSNQHQGLSAILEKVNKYLKALISPLHHKIFNIIGHVDNELLGGQICPDYTLELQRFWVHLRKTG</sequence>
<reference evidence="1" key="1">
    <citation type="submission" date="2021-06" db="EMBL/GenBank/DDBJ databases">
        <authorList>
            <person name="Kallberg Y."/>
            <person name="Tangrot J."/>
            <person name="Rosling A."/>
        </authorList>
    </citation>
    <scope>NUCLEOTIDE SEQUENCE</scope>
    <source>
        <strain evidence="1">MA461A</strain>
    </source>
</reference>
<evidence type="ECO:0000313" key="2">
    <source>
        <dbReference type="Proteomes" id="UP000789920"/>
    </source>
</evidence>
<protein>
    <submittedName>
        <fullName evidence="1">7922_t:CDS:1</fullName>
    </submittedName>
</protein>
<proteinExistence type="predicted"/>
<evidence type="ECO:0000313" key="1">
    <source>
        <dbReference type="EMBL" id="CAG8844478.1"/>
    </source>
</evidence>
<name>A0ACA9SPP2_9GLOM</name>
<dbReference type="Proteomes" id="UP000789920">
    <property type="component" value="Unassembled WGS sequence"/>
</dbReference>